<dbReference type="SUPFAM" id="SSF47954">
    <property type="entry name" value="Cyclin-like"/>
    <property type="match status" value="1"/>
</dbReference>
<dbReference type="PANTHER" id="PTHR22896">
    <property type="entry name" value="CDK5 AND ABL1 ENZYME SUBSTRATE 1"/>
    <property type="match status" value="1"/>
</dbReference>
<comment type="caution">
    <text evidence="1">The sequence shown here is derived from an EMBL/GenBank/DDBJ whole genome shotgun (WGS) entry which is preliminary data.</text>
</comment>
<dbReference type="Proteomes" id="UP001626550">
    <property type="component" value="Unassembled WGS sequence"/>
</dbReference>
<sequence>MHSKSQSPSLETAHNNSKTYPSSCHFLKTGFLNSRCPYGHFITSSDIAITPDAVFTESSNHYDPYLLDDPRKLFAAHKRSVHFPLLLTSVLMYTKFADHKRNINHQFHESFPAVELTLTKLRSLKRQLLDIVDKLNLDIWIYAHAAVLLEKLILKLYVNRSNRKSCTAACLLVSAKLNDIKGTDMNTLFN</sequence>
<dbReference type="EMBL" id="JBJKFK010000738">
    <property type="protein sequence ID" value="KAL3315495.1"/>
    <property type="molecule type" value="Genomic_DNA"/>
</dbReference>
<proteinExistence type="predicted"/>
<feature type="non-terminal residue" evidence="1">
    <location>
        <position position="190"/>
    </location>
</feature>
<accession>A0ABD2Q7F4</accession>
<dbReference type="AlphaFoldDB" id="A0ABD2Q7F4"/>
<dbReference type="PANTHER" id="PTHR22896:SF0">
    <property type="entry name" value="CYCLIN N-TERMINAL DOMAIN-CONTAINING PROTEIN"/>
    <property type="match status" value="1"/>
</dbReference>
<evidence type="ECO:0000313" key="1">
    <source>
        <dbReference type="EMBL" id="KAL3315495.1"/>
    </source>
</evidence>
<evidence type="ECO:0000313" key="2">
    <source>
        <dbReference type="Proteomes" id="UP001626550"/>
    </source>
</evidence>
<dbReference type="InterPro" id="IPR012388">
    <property type="entry name" value="CABLES1/2"/>
</dbReference>
<gene>
    <name evidence="1" type="primary">CABLES1</name>
    <name evidence="1" type="ORF">Ciccas_005868</name>
</gene>
<reference evidence="1 2" key="1">
    <citation type="submission" date="2024-11" db="EMBL/GenBank/DDBJ databases">
        <title>Adaptive evolution of stress response genes in parasites aligns with host niche diversity.</title>
        <authorList>
            <person name="Hahn C."/>
            <person name="Resl P."/>
        </authorList>
    </citation>
    <scope>NUCLEOTIDE SEQUENCE [LARGE SCALE GENOMIC DNA]</scope>
    <source>
        <strain evidence="1">EGGRZ-B1_66</strain>
        <tissue evidence="1">Body</tissue>
    </source>
</reference>
<dbReference type="InterPro" id="IPR036915">
    <property type="entry name" value="Cyclin-like_sf"/>
</dbReference>
<name>A0ABD2Q7F4_9PLAT</name>
<keyword evidence="2" id="KW-1185">Reference proteome</keyword>
<organism evidence="1 2">
    <name type="scientific">Cichlidogyrus casuarinus</name>
    <dbReference type="NCBI Taxonomy" id="1844966"/>
    <lineage>
        <taxon>Eukaryota</taxon>
        <taxon>Metazoa</taxon>
        <taxon>Spiralia</taxon>
        <taxon>Lophotrochozoa</taxon>
        <taxon>Platyhelminthes</taxon>
        <taxon>Monogenea</taxon>
        <taxon>Monopisthocotylea</taxon>
        <taxon>Dactylogyridea</taxon>
        <taxon>Ancyrocephalidae</taxon>
        <taxon>Cichlidogyrus</taxon>
    </lineage>
</organism>
<protein>
    <submittedName>
        <fullName evidence="1">CDK5 and ABL1 enzyme substrate 1</fullName>
    </submittedName>
</protein>